<dbReference type="OrthoDB" id="1053771at2759"/>
<dbReference type="UniPathway" id="UPA00051">
    <property type="reaction ID" value="UER00082"/>
</dbReference>
<accession>F4PJN8</accession>
<dbReference type="GO" id="GO:0009086">
    <property type="term" value="P:methionine biosynthetic process"/>
    <property type="evidence" value="ECO:0007669"/>
    <property type="project" value="UniProtKB-KW"/>
</dbReference>
<reference evidence="15" key="1">
    <citation type="journal article" date="2011" name="Genome Res.">
        <title>Phylogeny-wide analysis of social amoeba genomes highlights ancient origins for complex intercellular communication.</title>
        <authorList>
            <person name="Heidel A.J."/>
            <person name="Lawal H.M."/>
            <person name="Felder M."/>
            <person name="Schilde C."/>
            <person name="Helps N.R."/>
            <person name="Tunggal B."/>
            <person name="Rivero F."/>
            <person name="John U."/>
            <person name="Schleicher M."/>
            <person name="Eichinger L."/>
            <person name="Platzer M."/>
            <person name="Noegel A.A."/>
            <person name="Schaap P."/>
            <person name="Gloeckner G."/>
        </authorList>
    </citation>
    <scope>NUCLEOTIDE SEQUENCE [LARGE SCALE GENOMIC DNA]</scope>
    <source>
        <strain evidence="15">SH3</strain>
    </source>
</reference>
<dbReference type="InterPro" id="IPR006276">
    <property type="entry name" value="Cobalamin-indep_Met_synthase"/>
</dbReference>
<dbReference type="GO" id="GO:0008270">
    <property type="term" value="F:zinc ion binding"/>
    <property type="evidence" value="ECO:0007669"/>
    <property type="project" value="InterPro"/>
</dbReference>
<dbReference type="NCBIfam" id="TIGR01371">
    <property type="entry name" value="met_syn_B12ind"/>
    <property type="match status" value="1"/>
</dbReference>
<comment type="pathway">
    <text evidence="3">Amino-acid biosynthesis; L-methionine biosynthesis via de novo pathway; L-methionine from L-homocysteine (MetE route): step 1/1.</text>
</comment>
<dbReference type="SUPFAM" id="SSF51726">
    <property type="entry name" value="UROD/MetE-like"/>
    <property type="match status" value="2"/>
</dbReference>
<keyword evidence="7" id="KW-0028">Amino-acid biosynthesis</keyword>
<dbReference type="KEGG" id="dfa:DFA_05948"/>
<dbReference type="EC" id="2.1.1.14" evidence="5"/>
<dbReference type="GO" id="GO:0003871">
    <property type="term" value="F:5-methyltetrahydropteroyltriglutamate-homocysteine S-methyltransferase activity"/>
    <property type="evidence" value="ECO:0007669"/>
    <property type="project" value="UniProtKB-EC"/>
</dbReference>
<evidence type="ECO:0000256" key="3">
    <source>
        <dbReference type="ARBA" id="ARBA00004681"/>
    </source>
</evidence>
<dbReference type="Pfam" id="PF08267">
    <property type="entry name" value="Meth_synt_1"/>
    <property type="match status" value="1"/>
</dbReference>
<comment type="function">
    <text evidence="2">Catalyzes the transfer of a methyl group from 5-methyltetrahydrofolate to homocysteine resulting in methionine formation.</text>
</comment>
<dbReference type="GO" id="GO:0032259">
    <property type="term" value="P:methylation"/>
    <property type="evidence" value="ECO:0007669"/>
    <property type="project" value="UniProtKB-KW"/>
</dbReference>
<evidence type="ECO:0000256" key="7">
    <source>
        <dbReference type="ARBA" id="ARBA00022605"/>
    </source>
</evidence>
<organism evidence="14 15">
    <name type="scientific">Cavenderia fasciculata</name>
    <name type="common">Slime mold</name>
    <name type="synonym">Dictyostelium fasciculatum</name>
    <dbReference type="NCBI Taxonomy" id="261658"/>
    <lineage>
        <taxon>Eukaryota</taxon>
        <taxon>Amoebozoa</taxon>
        <taxon>Evosea</taxon>
        <taxon>Eumycetozoa</taxon>
        <taxon>Dictyostelia</taxon>
        <taxon>Acytosteliales</taxon>
        <taxon>Cavenderiaceae</taxon>
        <taxon>Cavenderia</taxon>
    </lineage>
</organism>
<dbReference type="NCBIfam" id="NF003556">
    <property type="entry name" value="PRK05222.1"/>
    <property type="match status" value="1"/>
</dbReference>
<evidence type="ECO:0000256" key="1">
    <source>
        <dbReference type="ARBA" id="ARBA00001947"/>
    </source>
</evidence>
<evidence type="ECO:0000259" key="12">
    <source>
        <dbReference type="Pfam" id="PF01717"/>
    </source>
</evidence>
<keyword evidence="15" id="KW-1185">Reference proteome</keyword>
<keyword evidence="6" id="KW-0489">Methyltransferase</keyword>
<keyword evidence="11" id="KW-0486">Methionine biosynthesis</keyword>
<gene>
    <name evidence="14" type="ORF">DFA_05948</name>
</gene>
<dbReference type="InterPro" id="IPR013215">
    <property type="entry name" value="Cbl-indep_Met_Synth_N"/>
</dbReference>
<dbReference type="InterPro" id="IPR002629">
    <property type="entry name" value="Met_Synth_C/arc"/>
</dbReference>
<name>F4PJN8_CACFS</name>
<dbReference type="AlphaFoldDB" id="F4PJN8"/>
<feature type="domain" description="Cobalamin-independent methionine synthase MetE C-terminal/archaeal" evidence="12">
    <location>
        <begin position="485"/>
        <end position="807"/>
    </location>
</feature>
<comment type="cofactor">
    <cofactor evidence="1">
        <name>Zn(2+)</name>
        <dbReference type="ChEBI" id="CHEBI:29105"/>
    </cofactor>
</comment>
<evidence type="ECO:0000256" key="11">
    <source>
        <dbReference type="ARBA" id="ARBA00023167"/>
    </source>
</evidence>
<evidence type="ECO:0000256" key="8">
    <source>
        <dbReference type="ARBA" id="ARBA00022679"/>
    </source>
</evidence>
<dbReference type="CDD" id="cd03311">
    <property type="entry name" value="CIMS_C_terminal_like"/>
    <property type="match status" value="1"/>
</dbReference>
<keyword evidence="8" id="KW-0808">Transferase</keyword>
<dbReference type="RefSeq" id="XP_004361663.1">
    <property type="nucleotide sequence ID" value="XM_004361606.1"/>
</dbReference>
<evidence type="ECO:0000313" key="14">
    <source>
        <dbReference type="EMBL" id="EGG23812.1"/>
    </source>
</evidence>
<sequence length="821" mass="92129">MRSERDGFMAISTILGFPRMGENRDLKKIVEAFWQGKVNAQELVAGAAKLREVHWALQKNVGIDLIPSNDFSFYDHVLDHVHMFGAIPTRYEPVVASEGGVASLATYFAMGRGLQNQQVDVCSMEMRKWFDTNYHYMVPELQANQTFKLTNSVSSTQHPKIVEEYLQAKEALGINSKPVLIGPISFLMLSKSADNKQYASLLDPLVHIDSLLAVYTQIVTLLQSHGATDLQVDEPFLCFDFEDSQINTLKPIYHKVLTALHTAAPSLRIHLTTYFGEIGSNIVLIKDLDFIHSVHIDLTRSLSNDHLDTLLLSFNKNWNISLGLIDGRNIWITNYQKKLQEINRIINLLKIDKSKIIVASSCSLLHSPHSAEKEKLKPVELLEWLSFAKEKLAEVVFLTKAVNAGYDVSGNDGSVVLLDSGLQEAYATNLAKCARRSTSAIIHNVDVKDRANKVTQDMFSRNSVFEKRRVAQRQRLGAVLPALYPTTTIGSFPQTAKVRQVRSQYRSGAISQQEYDQFIREEIARTIQIQEECGLDVLVHGESERTDMVEFFGEYLQGFSFTSNGWVQSYGSRCVKPPIIYGDVQRRSPMTVELATYSQSLTTKPVKGMLTGPVTCLQWSFVRDDIPRSETCLQLALSIRDEVADLATISKLAIVQIDEPAIREGLPLRRNQWDNHLKWSVNCFKLATSGVEDNVQIHTHMCYSDFNDIFKSLQDMDADVLTIENSKSDAKLLSAFASNGYTNEIGPGVYDIHSPRVPTVEEMLHRVQQINKFVSSELLWVNPDCGLKTRNHAETIAALKNMVQIATVLRSSSTTATTTSA</sequence>
<feature type="domain" description="Cobalamin-independent methionine synthase MetE N-terminal" evidence="13">
    <location>
        <begin position="12"/>
        <end position="346"/>
    </location>
</feature>
<comment type="similarity">
    <text evidence="4">Belongs to the vitamin-B12 independent methionine synthase family.</text>
</comment>
<dbReference type="Gene3D" id="3.20.20.210">
    <property type="match status" value="2"/>
</dbReference>
<dbReference type="Proteomes" id="UP000007797">
    <property type="component" value="Unassembled WGS sequence"/>
</dbReference>
<protein>
    <recommendedName>
        <fullName evidence="5">5-methyltetrahydropteroyltriglutamate--homocysteine S-methyltransferase</fullName>
        <ecNumber evidence="5">2.1.1.14</ecNumber>
    </recommendedName>
</protein>
<dbReference type="CDD" id="cd03312">
    <property type="entry name" value="CIMS_N_terminal_like"/>
    <property type="match status" value="1"/>
</dbReference>
<evidence type="ECO:0000256" key="4">
    <source>
        <dbReference type="ARBA" id="ARBA00009553"/>
    </source>
</evidence>
<evidence type="ECO:0000256" key="2">
    <source>
        <dbReference type="ARBA" id="ARBA00002777"/>
    </source>
</evidence>
<dbReference type="GeneID" id="14876398"/>
<dbReference type="PANTHER" id="PTHR30519">
    <property type="entry name" value="5-METHYLTETRAHYDROPTEROYLTRIGLUTAMATE--HOMOCYSTEINE METHYLTRANSFERASE"/>
    <property type="match status" value="1"/>
</dbReference>
<evidence type="ECO:0000256" key="6">
    <source>
        <dbReference type="ARBA" id="ARBA00022603"/>
    </source>
</evidence>
<dbReference type="STRING" id="1054147.F4PJN8"/>
<evidence type="ECO:0000256" key="10">
    <source>
        <dbReference type="ARBA" id="ARBA00022833"/>
    </source>
</evidence>
<dbReference type="OMA" id="KVMKGML"/>
<dbReference type="Pfam" id="PF01717">
    <property type="entry name" value="Meth_synt_2"/>
    <property type="match status" value="1"/>
</dbReference>
<evidence type="ECO:0000313" key="15">
    <source>
        <dbReference type="Proteomes" id="UP000007797"/>
    </source>
</evidence>
<evidence type="ECO:0000259" key="13">
    <source>
        <dbReference type="Pfam" id="PF08267"/>
    </source>
</evidence>
<keyword evidence="10" id="KW-0862">Zinc</keyword>
<evidence type="ECO:0000256" key="9">
    <source>
        <dbReference type="ARBA" id="ARBA00022723"/>
    </source>
</evidence>
<dbReference type="InterPro" id="IPR038071">
    <property type="entry name" value="UROD/MetE-like_sf"/>
</dbReference>
<keyword evidence="9" id="KW-0479">Metal-binding</keyword>
<evidence type="ECO:0000256" key="5">
    <source>
        <dbReference type="ARBA" id="ARBA00012034"/>
    </source>
</evidence>
<proteinExistence type="inferred from homology"/>
<dbReference type="EMBL" id="GL883007">
    <property type="protein sequence ID" value="EGG23812.1"/>
    <property type="molecule type" value="Genomic_DNA"/>
</dbReference>